<comment type="caution">
    <text evidence="1">The sequence shown here is derived from an EMBL/GenBank/DDBJ whole genome shotgun (WGS) entry which is preliminary data.</text>
</comment>
<dbReference type="AlphaFoldDB" id="X1NZS3"/>
<reference evidence="1" key="1">
    <citation type="journal article" date="2014" name="Front. Microbiol.">
        <title>High frequency of phylogenetically diverse reductive dehalogenase-homologous genes in deep subseafloor sedimentary metagenomes.</title>
        <authorList>
            <person name="Kawai M."/>
            <person name="Futagami T."/>
            <person name="Toyoda A."/>
            <person name="Takaki Y."/>
            <person name="Nishi S."/>
            <person name="Hori S."/>
            <person name="Arai W."/>
            <person name="Tsubouchi T."/>
            <person name="Morono Y."/>
            <person name="Uchiyama I."/>
            <person name="Ito T."/>
            <person name="Fujiyama A."/>
            <person name="Inagaki F."/>
            <person name="Takami H."/>
        </authorList>
    </citation>
    <scope>NUCLEOTIDE SEQUENCE</scope>
    <source>
        <strain evidence="1">Expedition CK06-06</strain>
    </source>
</reference>
<dbReference type="EMBL" id="BARV01037311">
    <property type="protein sequence ID" value="GAI49532.1"/>
    <property type="molecule type" value="Genomic_DNA"/>
</dbReference>
<organism evidence="1">
    <name type="scientific">marine sediment metagenome</name>
    <dbReference type="NCBI Taxonomy" id="412755"/>
    <lineage>
        <taxon>unclassified sequences</taxon>
        <taxon>metagenomes</taxon>
        <taxon>ecological metagenomes</taxon>
    </lineage>
</organism>
<proteinExistence type="predicted"/>
<gene>
    <name evidence="1" type="ORF">S06H3_57752</name>
</gene>
<name>X1NZS3_9ZZZZ</name>
<sequence length="62" mass="7022">MADDLGYGDVGCYGCTDISNQACITMDFSRSIVRAAGTERKEDVQKVKILLKNWEQEVKHKR</sequence>
<protein>
    <submittedName>
        <fullName evidence="1">Uncharacterized protein</fullName>
    </submittedName>
</protein>
<accession>X1NZS3</accession>
<evidence type="ECO:0000313" key="1">
    <source>
        <dbReference type="EMBL" id="GAI49532.1"/>
    </source>
</evidence>